<dbReference type="Gene3D" id="2.102.10.10">
    <property type="entry name" value="Rieske [2Fe-2S] iron-sulphur domain"/>
    <property type="match status" value="1"/>
</dbReference>
<dbReference type="CDD" id="cd03467">
    <property type="entry name" value="Rieske"/>
    <property type="match status" value="1"/>
</dbReference>
<evidence type="ECO:0000256" key="3">
    <source>
        <dbReference type="ARBA" id="ARBA00022714"/>
    </source>
</evidence>
<feature type="domain" description="Protein kinase" evidence="11">
    <location>
        <begin position="18"/>
        <end position="288"/>
    </location>
</feature>
<dbReference type="EC" id="2.7.11.1" evidence="1"/>
<dbReference type="SUPFAM" id="SSF56112">
    <property type="entry name" value="Protein kinase-like (PK-like)"/>
    <property type="match status" value="1"/>
</dbReference>
<keyword evidence="8" id="KW-0408">Iron</keyword>
<evidence type="ECO:0000256" key="10">
    <source>
        <dbReference type="SAM" id="MobiDB-lite"/>
    </source>
</evidence>
<dbReference type="GO" id="GO:0004497">
    <property type="term" value="F:monooxygenase activity"/>
    <property type="evidence" value="ECO:0007669"/>
    <property type="project" value="UniProtKB-ARBA"/>
</dbReference>
<dbReference type="CDD" id="cd14014">
    <property type="entry name" value="STKc_PknB_like"/>
    <property type="match status" value="1"/>
</dbReference>
<dbReference type="Pfam" id="PF00069">
    <property type="entry name" value="Pkinase"/>
    <property type="match status" value="1"/>
</dbReference>
<dbReference type="Pfam" id="PF00355">
    <property type="entry name" value="Rieske"/>
    <property type="match status" value="1"/>
</dbReference>
<evidence type="ECO:0000256" key="9">
    <source>
        <dbReference type="ARBA" id="ARBA00023014"/>
    </source>
</evidence>
<dbReference type="PROSITE" id="PS51296">
    <property type="entry name" value="RIESKE"/>
    <property type="match status" value="1"/>
</dbReference>
<dbReference type="GO" id="GO:0016705">
    <property type="term" value="F:oxidoreductase activity, acting on paired donors, with incorporation or reduction of molecular oxygen"/>
    <property type="evidence" value="ECO:0007669"/>
    <property type="project" value="UniProtKB-ARBA"/>
</dbReference>
<dbReference type="GO" id="GO:0004674">
    <property type="term" value="F:protein serine/threonine kinase activity"/>
    <property type="evidence" value="ECO:0007669"/>
    <property type="project" value="UniProtKB-EC"/>
</dbReference>
<dbReference type="InterPro" id="IPR036922">
    <property type="entry name" value="Rieske_2Fe-2S_sf"/>
</dbReference>
<dbReference type="Proteomes" id="UP000597444">
    <property type="component" value="Unassembled WGS sequence"/>
</dbReference>
<keyword evidence="2" id="KW-0808">Transferase</keyword>
<dbReference type="Gene3D" id="1.10.510.10">
    <property type="entry name" value="Transferase(Phosphotransferase) domain 1"/>
    <property type="match status" value="1"/>
</dbReference>
<dbReference type="GO" id="GO:0005524">
    <property type="term" value="F:ATP binding"/>
    <property type="evidence" value="ECO:0007669"/>
    <property type="project" value="UniProtKB-KW"/>
</dbReference>
<organism evidence="13 14">
    <name type="scientific">Reticulibacter mediterranei</name>
    <dbReference type="NCBI Taxonomy" id="2778369"/>
    <lineage>
        <taxon>Bacteria</taxon>
        <taxon>Bacillati</taxon>
        <taxon>Chloroflexota</taxon>
        <taxon>Ktedonobacteria</taxon>
        <taxon>Ktedonobacterales</taxon>
        <taxon>Reticulibacteraceae</taxon>
        <taxon>Reticulibacter</taxon>
    </lineage>
</organism>
<evidence type="ECO:0000313" key="13">
    <source>
        <dbReference type="EMBL" id="GHO93949.1"/>
    </source>
</evidence>
<evidence type="ECO:0000256" key="4">
    <source>
        <dbReference type="ARBA" id="ARBA00022723"/>
    </source>
</evidence>
<evidence type="ECO:0000256" key="7">
    <source>
        <dbReference type="ARBA" id="ARBA00022840"/>
    </source>
</evidence>
<dbReference type="GO" id="GO:0046872">
    <property type="term" value="F:metal ion binding"/>
    <property type="evidence" value="ECO:0007669"/>
    <property type="project" value="UniProtKB-KW"/>
</dbReference>
<evidence type="ECO:0000256" key="5">
    <source>
        <dbReference type="ARBA" id="ARBA00022741"/>
    </source>
</evidence>
<keyword evidence="6" id="KW-0418">Kinase</keyword>
<evidence type="ECO:0000256" key="2">
    <source>
        <dbReference type="ARBA" id="ARBA00022679"/>
    </source>
</evidence>
<comment type="caution">
    <text evidence="13">The sequence shown here is derived from an EMBL/GenBank/DDBJ whole genome shotgun (WGS) entry which is preliminary data.</text>
</comment>
<sequence>MVERTSYEQLIGKFVGNYRLDRLVERHPWGPIFQASTSDGKAVLVRFLDTPHLTQQLDANARLVYLGHIQQEANHVAELQHPNILTLLDYGNYQGLPYLVYPALSLVSLRTLLAQGGPADPLAIGQFLRQLSGTLEYAHERAVLHRNLSTSSIFLYNKQRLLVSEFGLLRMREAAQLATIVQGSGALVRYDGSSEGSSPEQLQNQSVDTYTDTYALGAVLYRMLTGQPPFTGTTREAIMEQHLYAEVPPIRRWRNDLPAELDQVIARAMAKEPQQRFRRPSELTLAYYKVVAPDQVPAATTATGDLGRRSPSTSLRQEKQPTVIKPPTQRPVDASRRRLMTTLISSGTGIGVAALLLTFGPRFLRGTPSAAMNDATTQATQPPAQAKATQPPAQAKTTQGAKVLAKTSEIPVNSAKTFAIANQKNPGLIIHLPNNQFVAFDSTCTHEQCAVDYNNQDKLLECPCHGAIFDPAKGAKVVQGPAHTPLTTIKISVNTDGTITQA</sequence>
<reference evidence="13" key="1">
    <citation type="submission" date="2020-10" db="EMBL/GenBank/DDBJ databases">
        <title>Taxonomic study of unclassified bacteria belonging to the class Ktedonobacteria.</title>
        <authorList>
            <person name="Yabe S."/>
            <person name="Wang C.M."/>
            <person name="Zheng Y."/>
            <person name="Sakai Y."/>
            <person name="Cavaletti L."/>
            <person name="Monciardini P."/>
            <person name="Donadio S."/>
        </authorList>
    </citation>
    <scope>NUCLEOTIDE SEQUENCE</scope>
    <source>
        <strain evidence="13">ID150040</strain>
    </source>
</reference>
<keyword evidence="14" id="KW-1185">Reference proteome</keyword>
<evidence type="ECO:0000259" key="11">
    <source>
        <dbReference type="PROSITE" id="PS50011"/>
    </source>
</evidence>
<keyword evidence="4" id="KW-0479">Metal-binding</keyword>
<name>A0A8J3ILV3_9CHLR</name>
<dbReference type="GO" id="GO:0051537">
    <property type="term" value="F:2 iron, 2 sulfur cluster binding"/>
    <property type="evidence" value="ECO:0007669"/>
    <property type="project" value="UniProtKB-KW"/>
</dbReference>
<feature type="region of interest" description="Disordered" evidence="10">
    <location>
        <begin position="374"/>
        <end position="397"/>
    </location>
</feature>
<evidence type="ECO:0000256" key="6">
    <source>
        <dbReference type="ARBA" id="ARBA00022777"/>
    </source>
</evidence>
<dbReference type="PROSITE" id="PS50011">
    <property type="entry name" value="PROTEIN_KINASE_DOM"/>
    <property type="match status" value="1"/>
</dbReference>
<keyword evidence="7" id="KW-0067">ATP-binding</keyword>
<protein>
    <recommendedName>
        <fullName evidence="1">non-specific serine/threonine protein kinase</fullName>
        <ecNumber evidence="1">2.7.11.1</ecNumber>
    </recommendedName>
</protein>
<evidence type="ECO:0000259" key="12">
    <source>
        <dbReference type="PROSITE" id="PS51296"/>
    </source>
</evidence>
<evidence type="ECO:0000256" key="8">
    <source>
        <dbReference type="ARBA" id="ARBA00023004"/>
    </source>
</evidence>
<dbReference type="Gene3D" id="3.30.200.20">
    <property type="entry name" value="Phosphorylase Kinase, domain 1"/>
    <property type="match status" value="1"/>
</dbReference>
<evidence type="ECO:0000256" key="1">
    <source>
        <dbReference type="ARBA" id="ARBA00012513"/>
    </source>
</evidence>
<feature type="region of interest" description="Disordered" evidence="10">
    <location>
        <begin position="299"/>
        <end position="333"/>
    </location>
</feature>
<dbReference type="SMART" id="SM00220">
    <property type="entry name" value="S_TKc"/>
    <property type="match status" value="1"/>
</dbReference>
<dbReference type="PANTHER" id="PTHR43289">
    <property type="entry name" value="MITOGEN-ACTIVATED PROTEIN KINASE KINASE KINASE 20-RELATED"/>
    <property type="match status" value="1"/>
</dbReference>
<evidence type="ECO:0000313" key="14">
    <source>
        <dbReference type="Proteomes" id="UP000597444"/>
    </source>
</evidence>
<accession>A0A8J3ILV3</accession>
<dbReference type="InterPro" id="IPR011009">
    <property type="entry name" value="Kinase-like_dom_sf"/>
</dbReference>
<keyword evidence="9" id="KW-0411">Iron-sulfur</keyword>
<dbReference type="AlphaFoldDB" id="A0A8J3ILV3"/>
<keyword evidence="5" id="KW-0547">Nucleotide-binding</keyword>
<dbReference type="InterPro" id="IPR000719">
    <property type="entry name" value="Prot_kinase_dom"/>
</dbReference>
<proteinExistence type="predicted"/>
<keyword evidence="3" id="KW-0001">2Fe-2S</keyword>
<dbReference type="InterPro" id="IPR017941">
    <property type="entry name" value="Rieske_2Fe-2S"/>
</dbReference>
<dbReference type="RefSeq" id="WP_220204712.1">
    <property type="nucleotide sequence ID" value="NZ_BNJK01000001.1"/>
</dbReference>
<dbReference type="SUPFAM" id="SSF50022">
    <property type="entry name" value="ISP domain"/>
    <property type="match status" value="1"/>
</dbReference>
<feature type="compositionally biased region" description="Low complexity" evidence="10">
    <location>
        <begin position="375"/>
        <end position="397"/>
    </location>
</feature>
<dbReference type="PANTHER" id="PTHR43289:SF6">
    <property type="entry name" value="SERINE_THREONINE-PROTEIN KINASE NEKL-3"/>
    <property type="match status" value="1"/>
</dbReference>
<feature type="domain" description="Rieske" evidence="12">
    <location>
        <begin position="402"/>
        <end position="500"/>
    </location>
</feature>
<dbReference type="EMBL" id="BNJK01000001">
    <property type="protein sequence ID" value="GHO93949.1"/>
    <property type="molecule type" value="Genomic_DNA"/>
</dbReference>
<gene>
    <name evidence="13" type="ORF">KSF_039970</name>
</gene>